<keyword evidence="2" id="KW-0441">Lipid A biosynthesis</keyword>
<dbReference type="Proteomes" id="UP000709466">
    <property type="component" value="Unassembled WGS sequence"/>
</dbReference>
<dbReference type="Pfam" id="PF14602">
    <property type="entry name" value="Hexapep_2"/>
    <property type="match status" value="1"/>
</dbReference>
<evidence type="ECO:0000256" key="4">
    <source>
        <dbReference type="ARBA" id="ARBA00022737"/>
    </source>
</evidence>
<dbReference type="InterPro" id="IPR020573">
    <property type="entry name" value="UDP_GlcNAc_AcTrfase_non-rep"/>
</dbReference>
<dbReference type="Gene3D" id="3.40.1390.10">
    <property type="entry name" value="MurE/MurF, N-terminal domain"/>
    <property type="match status" value="1"/>
</dbReference>
<evidence type="ECO:0000313" key="9">
    <source>
        <dbReference type="Proteomes" id="UP000709466"/>
    </source>
</evidence>
<evidence type="ECO:0000313" key="8">
    <source>
        <dbReference type="EMBL" id="NIY73382.1"/>
    </source>
</evidence>
<reference evidence="8 9" key="1">
    <citation type="submission" date="2020-03" db="EMBL/GenBank/DDBJ databases">
        <title>Bacterial isolates of synthetic phycosphere.</title>
        <authorList>
            <person name="Fu H."/>
            <person name="Moran M.A."/>
        </authorList>
    </citation>
    <scope>NUCLEOTIDE SEQUENCE [LARGE SCALE GENOMIC DNA]</scope>
    <source>
        <strain evidence="8 9">HF1</strain>
    </source>
</reference>
<sequence>MAHSIAEIAKALNAEAFGATDIIVDGASEPASAGPRDLALAMSPAYGEKLAEGQARAAVVWPGADWEALGLEAAIIAPRARLAMARLTQMLDTPWDIEDGIHATAITDGAQIGEGVAIGPYSIVGKGAKIGAGSRIAAHVVIAPGAVIGEGSVILDGAKIMRRVSIGARAVIHPNAVIGSDGFSWVSADVSNVERARATMGEAEANIPDDPSWHRIHSLGGVEIGDDCEIGVGSTIDAGTIRATKIGNGCKIDNGCHLGHNVTMGDHCLMAGHAAVAGSTVIGDRVVLGGQTGVGDNLKIGDDVVTSAGTIVLANVPSGRVMMGYPATTMTQQVDMYKALRRLPRFLRDKVGSSKSGFNSKPE</sequence>
<organism evidence="8 9">
    <name type="scientific">Marivivens donghaensis</name>
    <dbReference type="NCBI Taxonomy" id="1699413"/>
    <lineage>
        <taxon>Bacteria</taxon>
        <taxon>Pseudomonadati</taxon>
        <taxon>Pseudomonadota</taxon>
        <taxon>Alphaproteobacteria</taxon>
        <taxon>Rhodobacterales</taxon>
        <taxon>Paracoccaceae</taxon>
        <taxon>Marivivens group</taxon>
        <taxon>Marivivens</taxon>
    </lineage>
</organism>
<protein>
    <submittedName>
        <fullName evidence="8">UDP-3-O-(3-hydroxymyristoyl)glucosamine N-acyltransferase</fullName>
        <ecNumber evidence="8">2.3.1.191</ecNumber>
    </submittedName>
</protein>
<proteinExistence type="predicted"/>
<keyword evidence="3 8" id="KW-0808">Transferase</keyword>
<dbReference type="InterPro" id="IPR011004">
    <property type="entry name" value="Trimer_LpxA-like_sf"/>
</dbReference>
<dbReference type="SUPFAM" id="SSF51161">
    <property type="entry name" value="Trimeric LpxA-like enzymes"/>
    <property type="match status" value="1"/>
</dbReference>
<dbReference type="PANTHER" id="PTHR43378:SF2">
    <property type="entry name" value="UDP-3-O-ACYLGLUCOSAMINE N-ACYLTRANSFERASE 1, MITOCHONDRIAL-RELATED"/>
    <property type="match status" value="1"/>
</dbReference>
<keyword evidence="6 8" id="KW-0012">Acyltransferase</keyword>
<accession>A0ABX0W1T9</accession>
<evidence type="ECO:0000256" key="2">
    <source>
        <dbReference type="ARBA" id="ARBA00022556"/>
    </source>
</evidence>
<dbReference type="PANTHER" id="PTHR43378">
    <property type="entry name" value="UDP-3-O-ACYLGLUCOSAMINE N-ACYLTRANSFERASE"/>
    <property type="match status" value="1"/>
</dbReference>
<dbReference type="NCBIfam" id="NF002060">
    <property type="entry name" value="PRK00892.1"/>
    <property type="match status" value="1"/>
</dbReference>
<dbReference type="InterPro" id="IPR001451">
    <property type="entry name" value="Hexapep"/>
</dbReference>
<keyword evidence="1" id="KW-0444">Lipid biosynthesis</keyword>
<evidence type="ECO:0000256" key="1">
    <source>
        <dbReference type="ARBA" id="ARBA00022516"/>
    </source>
</evidence>
<evidence type="ECO:0000256" key="3">
    <source>
        <dbReference type="ARBA" id="ARBA00022679"/>
    </source>
</evidence>
<keyword evidence="4" id="KW-0677">Repeat</keyword>
<dbReference type="Pfam" id="PF04613">
    <property type="entry name" value="LpxD"/>
    <property type="match status" value="1"/>
</dbReference>
<name>A0ABX0W1T9_9RHOB</name>
<dbReference type="InterPro" id="IPR007691">
    <property type="entry name" value="LpxD"/>
</dbReference>
<gene>
    <name evidence="8" type="ORF">HCZ30_13190</name>
</gene>
<feature type="domain" description="UDP-3-O-[3-hydroxymyristoyl] glucosamine N-acyltransferase non-repeat region" evidence="7">
    <location>
        <begin position="21"/>
        <end position="89"/>
    </location>
</feature>
<dbReference type="EMBL" id="JAATOP010000009">
    <property type="protein sequence ID" value="NIY73382.1"/>
    <property type="molecule type" value="Genomic_DNA"/>
</dbReference>
<evidence type="ECO:0000256" key="5">
    <source>
        <dbReference type="ARBA" id="ARBA00023098"/>
    </source>
</evidence>
<dbReference type="Gene3D" id="2.160.10.10">
    <property type="entry name" value="Hexapeptide repeat proteins"/>
    <property type="match status" value="1"/>
</dbReference>
<dbReference type="GO" id="GO:0103118">
    <property type="term" value="F:UDP-3-O-[(3R)-3-hydroxyacyl]-glucosamine N-acyltransferase activity"/>
    <property type="evidence" value="ECO:0007669"/>
    <property type="project" value="UniProtKB-EC"/>
</dbReference>
<keyword evidence="9" id="KW-1185">Reference proteome</keyword>
<evidence type="ECO:0000256" key="6">
    <source>
        <dbReference type="ARBA" id="ARBA00023315"/>
    </source>
</evidence>
<comment type="caution">
    <text evidence="8">The sequence shown here is derived from an EMBL/GenBank/DDBJ whole genome shotgun (WGS) entry which is preliminary data.</text>
</comment>
<dbReference type="Pfam" id="PF00132">
    <property type="entry name" value="Hexapep"/>
    <property type="match status" value="3"/>
</dbReference>
<dbReference type="EC" id="2.3.1.191" evidence="8"/>
<evidence type="ECO:0000259" key="7">
    <source>
        <dbReference type="Pfam" id="PF04613"/>
    </source>
</evidence>
<keyword evidence="5" id="KW-0443">Lipid metabolism</keyword>
<dbReference type="CDD" id="cd03352">
    <property type="entry name" value="LbH_LpxD"/>
    <property type="match status" value="1"/>
</dbReference>
<dbReference type="RefSeq" id="WP_167638769.1">
    <property type="nucleotide sequence ID" value="NZ_JAATOP010000009.1"/>
</dbReference>